<dbReference type="InterPro" id="IPR002509">
    <property type="entry name" value="NODB_dom"/>
</dbReference>
<dbReference type="SUPFAM" id="SSF88713">
    <property type="entry name" value="Glycoside hydrolase/deacetylase"/>
    <property type="match status" value="1"/>
</dbReference>
<dbReference type="PROSITE" id="PS51677">
    <property type="entry name" value="NODB"/>
    <property type="match status" value="1"/>
</dbReference>
<accession>A0ABY4ENM1</accession>
<protein>
    <submittedName>
        <fullName evidence="5">Polysaccharide deacetylase family protein</fullName>
    </submittedName>
</protein>
<name>A0ABY4ENM1_9BACI</name>
<dbReference type="RefSeq" id="WP_244711764.1">
    <property type="nucleotide sequence ID" value="NZ_CP095073.1"/>
</dbReference>
<dbReference type="Gene3D" id="3.30.565.40">
    <property type="entry name" value="Fervidobacterium nodosum Rt17-B1 like"/>
    <property type="match status" value="1"/>
</dbReference>
<keyword evidence="6" id="KW-1185">Reference proteome</keyword>
<feature type="compositionally biased region" description="Basic and acidic residues" evidence="3">
    <location>
        <begin position="204"/>
        <end position="215"/>
    </location>
</feature>
<evidence type="ECO:0000313" key="5">
    <source>
        <dbReference type="EMBL" id="UOQ45212.1"/>
    </source>
</evidence>
<dbReference type="Pfam" id="PF01522">
    <property type="entry name" value="Polysacc_deac_1"/>
    <property type="match status" value="1"/>
</dbReference>
<keyword evidence="2" id="KW-0378">Hydrolase</keyword>
<keyword evidence="1" id="KW-0479">Metal-binding</keyword>
<dbReference type="PANTHER" id="PTHR10587:SF133">
    <property type="entry name" value="CHITIN DEACETYLASE 1-RELATED"/>
    <property type="match status" value="1"/>
</dbReference>
<evidence type="ECO:0000256" key="1">
    <source>
        <dbReference type="ARBA" id="ARBA00022723"/>
    </source>
</evidence>
<evidence type="ECO:0000259" key="4">
    <source>
        <dbReference type="PROSITE" id="PS51677"/>
    </source>
</evidence>
<organism evidence="5 6">
    <name type="scientific">Halobacillus salinarum</name>
    <dbReference type="NCBI Taxonomy" id="2932257"/>
    <lineage>
        <taxon>Bacteria</taxon>
        <taxon>Bacillati</taxon>
        <taxon>Bacillota</taxon>
        <taxon>Bacilli</taxon>
        <taxon>Bacillales</taxon>
        <taxon>Bacillaceae</taxon>
        <taxon>Halobacillus</taxon>
    </lineage>
</organism>
<gene>
    <name evidence="5" type="ORF">MUN89_04490</name>
</gene>
<feature type="domain" description="NodB homology" evidence="4">
    <location>
        <begin position="235"/>
        <end position="408"/>
    </location>
</feature>
<dbReference type="InterPro" id="IPR050248">
    <property type="entry name" value="Polysacc_deacetylase_ArnD"/>
</dbReference>
<dbReference type="EMBL" id="CP095073">
    <property type="protein sequence ID" value="UOQ45212.1"/>
    <property type="molecule type" value="Genomic_DNA"/>
</dbReference>
<feature type="region of interest" description="Disordered" evidence="3">
    <location>
        <begin position="204"/>
        <end position="227"/>
    </location>
</feature>
<dbReference type="PANTHER" id="PTHR10587">
    <property type="entry name" value="GLYCOSYL TRANSFERASE-RELATED"/>
    <property type="match status" value="1"/>
</dbReference>
<dbReference type="InterPro" id="IPR011330">
    <property type="entry name" value="Glyco_hydro/deAcase_b/a-brl"/>
</dbReference>
<reference evidence="5 6" key="1">
    <citation type="submission" date="2022-04" db="EMBL/GenBank/DDBJ databases">
        <title>Halobacillus sp. isolated from saltern.</title>
        <authorList>
            <person name="Won M."/>
            <person name="Lee C.-M."/>
            <person name="Woen H.-Y."/>
            <person name="Kwon S.-W."/>
        </authorList>
    </citation>
    <scope>NUCLEOTIDE SEQUENCE [LARGE SCALE GENOMIC DNA]</scope>
    <source>
        <strain evidence="5 6">SSBR10-3</strain>
    </source>
</reference>
<sequence length="418" mass="47671">METDIEQFSDYQVTIHYPQTPNSQVNQTIIDYVNQRKNTFKKESFQASDVQKDNNPHELHVNFHVLYEDSNVFVVRFDERTEWGSSRSKKTMTMMNFDKTTGTQIKLTDLFKENDGISAFSKQAVQEAAKQLHSHKNALVNQLKSSLASNPENFEDFALTNNKVSIYLNDLDLPGNVPLEKLDIKKKQLKNVLDSAYLKESTPYKETTEKVETSKSKNNSADVKSQSQVLDNKDKVIALTFNDGPHPKVTTKILKTLTKYDAKATFFMIGQRAQYYPDVVREVYNQGSQIGNHTWDHSKASSLKAEELEEELSSTQDVIQKITGEAPQVMRFPFEVKPLKSIDTSLRLTPYNISVSDWQDQKPEEIAAEVTAKAKDGSIIMLHDLYPATAEAVEQIVPQLTKQGYRFVTIEELQQLQK</sequence>
<proteinExistence type="predicted"/>
<dbReference type="Proteomes" id="UP000831787">
    <property type="component" value="Chromosome"/>
</dbReference>
<dbReference type="Gene3D" id="3.20.20.370">
    <property type="entry name" value="Glycoside hydrolase/deacetylase"/>
    <property type="match status" value="1"/>
</dbReference>
<evidence type="ECO:0000313" key="6">
    <source>
        <dbReference type="Proteomes" id="UP000831787"/>
    </source>
</evidence>
<evidence type="ECO:0000256" key="2">
    <source>
        <dbReference type="ARBA" id="ARBA00022801"/>
    </source>
</evidence>
<feature type="compositionally biased region" description="Polar residues" evidence="3">
    <location>
        <begin position="216"/>
        <end position="227"/>
    </location>
</feature>
<evidence type="ECO:0000256" key="3">
    <source>
        <dbReference type="SAM" id="MobiDB-lite"/>
    </source>
</evidence>